<feature type="domain" description="O-antigen ligase-related" evidence="6">
    <location>
        <begin position="195"/>
        <end position="346"/>
    </location>
</feature>
<dbReference type="Pfam" id="PF04932">
    <property type="entry name" value="Wzy_C"/>
    <property type="match status" value="1"/>
</dbReference>
<dbReference type="PANTHER" id="PTHR37422:SF13">
    <property type="entry name" value="LIPOPOLYSACCHARIDE BIOSYNTHESIS PROTEIN PA4999-RELATED"/>
    <property type="match status" value="1"/>
</dbReference>
<feature type="transmembrane region" description="Helical" evidence="5">
    <location>
        <begin position="116"/>
        <end position="133"/>
    </location>
</feature>
<feature type="transmembrane region" description="Helical" evidence="5">
    <location>
        <begin position="60"/>
        <end position="79"/>
    </location>
</feature>
<feature type="transmembrane region" description="Helical" evidence="5">
    <location>
        <begin position="363"/>
        <end position="386"/>
    </location>
</feature>
<proteinExistence type="predicted"/>
<protein>
    <recommendedName>
        <fullName evidence="6">O-antigen ligase-related domain-containing protein</fullName>
    </recommendedName>
</protein>
<keyword evidence="8" id="KW-1185">Reference proteome</keyword>
<dbReference type="KEGG" id="mgy:MGMSRv2__3456"/>
<feature type="transmembrane region" description="Helical" evidence="5">
    <location>
        <begin position="85"/>
        <end position="104"/>
    </location>
</feature>
<feature type="transmembrane region" description="Helical" evidence="5">
    <location>
        <begin position="187"/>
        <end position="206"/>
    </location>
</feature>
<feature type="transmembrane region" description="Helical" evidence="5">
    <location>
        <begin position="226"/>
        <end position="248"/>
    </location>
</feature>
<sequence>MKTITAIGLTAPALCMVGLLGPLLALFAPLGMAPLFILIALAGLHDCWRGRLWTRIDPRLAAIFAAAVLFGALSTLWAIDKTQTLKTSLVLAGEFLGGLCLLAATSILSSQWRIRALRALAAGLSFSIAVLLFEHLTPGLSALAGSGPITAQLHDSRLSSLSRGMTLMALLLVPTSLALWRQRLRPWAVLLWLGGAVAIAASHSLASKLVLPVSTILALLFWWRPRLTAGLCAIGTAAIILAAFPLALQIPPPQQTYDGARWLSSSSHHRLTIWRFSAHRTLEKPFFGWALDASRVIPGADDEVFYDIIVIGNQRAPIPEAQLPLHPHSAPVQIWLELGLVGALLAAAVMGRVFWAVGRQSGWMAAHTGPALASGFIIACVSYGIWQSWWQGTLWLSVALIAVLGPVSAKVSVRTALADGQESSPPTG</sequence>
<dbReference type="STRING" id="1430440.MGMSRv2__3456"/>
<keyword evidence="4 5" id="KW-0472">Membrane</keyword>
<evidence type="ECO:0000313" key="7">
    <source>
        <dbReference type="EMBL" id="CDL00671.1"/>
    </source>
</evidence>
<accession>V6F8B5</accession>
<evidence type="ECO:0000256" key="5">
    <source>
        <dbReference type="SAM" id="Phobius"/>
    </source>
</evidence>
<name>V6F8B5_MAGGM</name>
<evidence type="ECO:0000313" key="8">
    <source>
        <dbReference type="Proteomes" id="UP000018922"/>
    </source>
</evidence>
<dbReference type="GO" id="GO:0016020">
    <property type="term" value="C:membrane"/>
    <property type="evidence" value="ECO:0007669"/>
    <property type="project" value="UniProtKB-SubCell"/>
</dbReference>
<dbReference type="AlphaFoldDB" id="V6F8B5"/>
<dbReference type="EMBL" id="HG794546">
    <property type="protein sequence ID" value="CDL00671.1"/>
    <property type="molecule type" value="Genomic_DNA"/>
</dbReference>
<evidence type="ECO:0000256" key="1">
    <source>
        <dbReference type="ARBA" id="ARBA00004141"/>
    </source>
</evidence>
<feature type="transmembrane region" description="Helical" evidence="5">
    <location>
        <begin position="161"/>
        <end position="180"/>
    </location>
</feature>
<dbReference type="InterPro" id="IPR007016">
    <property type="entry name" value="O-antigen_ligase-rel_domated"/>
</dbReference>
<reference evidence="7 8" key="1">
    <citation type="journal article" date="2014" name="Genome Announc.">
        <title>Complete genome sequence of Magnetospirillum gryphiswaldense MSR-1.</title>
        <authorList>
            <person name="Wang X."/>
            <person name="Wang Q."/>
            <person name="Zhang W."/>
            <person name="Wang Y."/>
            <person name="Li L."/>
            <person name="Wen T."/>
            <person name="Zhang T."/>
            <person name="Zhang Y."/>
            <person name="Xu J."/>
            <person name="Hu J."/>
            <person name="Li S."/>
            <person name="Liu L."/>
            <person name="Liu J."/>
            <person name="Jiang W."/>
            <person name="Tian J."/>
            <person name="Li Y."/>
            <person name="Schuler D."/>
            <person name="Wang L."/>
            <person name="Li J."/>
        </authorList>
    </citation>
    <scope>NUCLEOTIDE SEQUENCE [LARGE SCALE GENOMIC DNA]</scope>
    <source>
        <strain evidence="8">DSM 6361 / JCM 21280 / NBRC 15271 / MSR-1</strain>
    </source>
</reference>
<evidence type="ECO:0000259" key="6">
    <source>
        <dbReference type="Pfam" id="PF04932"/>
    </source>
</evidence>
<feature type="transmembrane region" description="Helical" evidence="5">
    <location>
        <begin position="334"/>
        <end position="357"/>
    </location>
</feature>
<keyword evidence="3 5" id="KW-1133">Transmembrane helix</keyword>
<feature type="transmembrane region" description="Helical" evidence="5">
    <location>
        <begin position="25"/>
        <end position="48"/>
    </location>
</feature>
<dbReference type="InterPro" id="IPR051533">
    <property type="entry name" value="WaaL-like"/>
</dbReference>
<dbReference type="PANTHER" id="PTHR37422">
    <property type="entry name" value="TEICHURONIC ACID BIOSYNTHESIS PROTEIN TUAE"/>
    <property type="match status" value="1"/>
</dbReference>
<dbReference type="eggNOG" id="COG3307">
    <property type="taxonomic scope" value="Bacteria"/>
</dbReference>
<keyword evidence="2 5" id="KW-0812">Transmembrane</keyword>
<gene>
    <name evidence="7" type="ordered locus">MGMSRv2__3456</name>
</gene>
<organism evidence="7 8">
    <name type="scientific">Magnetospirillum gryphiswaldense (strain DSM 6361 / JCM 21280 / NBRC 15271 / MSR-1)</name>
    <dbReference type="NCBI Taxonomy" id="431944"/>
    <lineage>
        <taxon>Bacteria</taxon>
        <taxon>Pseudomonadati</taxon>
        <taxon>Pseudomonadota</taxon>
        <taxon>Alphaproteobacteria</taxon>
        <taxon>Rhodospirillales</taxon>
        <taxon>Rhodospirillaceae</taxon>
        <taxon>Magnetospirillum</taxon>
    </lineage>
</organism>
<dbReference type="HOGENOM" id="CLU_052158_0_0_5"/>
<evidence type="ECO:0000256" key="3">
    <source>
        <dbReference type="ARBA" id="ARBA00022989"/>
    </source>
</evidence>
<dbReference type="Proteomes" id="UP000018922">
    <property type="component" value="Chromosome I"/>
</dbReference>
<comment type="subcellular location">
    <subcellularLocation>
        <location evidence="1">Membrane</location>
        <topology evidence="1">Multi-pass membrane protein</topology>
    </subcellularLocation>
</comment>
<evidence type="ECO:0000256" key="4">
    <source>
        <dbReference type="ARBA" id="ARBA00023136"/>
    </source>
</evidence>
<feature type="transmembrane region" description="Helical" evidence="5">
    <location>
        <begin position="393"/>
        <end position="413"/>
    </location>
</feature>
<evidence type="ECO:0000256" key="2">
    <source>
        <dbReference type="ARBA" id="ARBA00022692"/>
    </source>
</evidence>